<dbReference type="Pfam" id="PF01337">
    <property type="entry name" value="Barstar"/>
    <property type="match status" value="1"/>
</dbReference>
<proteinExistence type="inferred from homology"/>
<dbReference type="EMBL" id="NWTC01000010">
    <property type="protein sequence ID" value="PDT47117.1"/>
    <property type="molecule type" value="Genomic_DNA"/>
</dbReference>
<dbReference type="EMBL" id="WISZ01000172">
    <property type="protein sequence ID" value="MQX11339.1"/>
    <property type="molecule type" value="Genomic_DNA"/>
</dbReference>
<feature type="domain" description="Barstar (barnase inhibitor)" evidence="2">
    <location>
        <begin position="4"/>
        <end position="97"/>
    </location>
</feature>
<dbReference type="Proteomes" id="UP000220353">
    <property type="component" value="Unassembled WGS sequence"/>
</dbReference>
<dbReference type="Proteomes" id="UP000466694">
    <property type="component" value="Unassembled WGS sequence"/>
</dbReference>
<evidence type="ECO:0000313" key="5">
    <source>
        <dbReference type="Proteomes" id="UP000220353"/>
    </source>
</evidence>
<dbReference type="AlphaFoldDB" id="A0A2A6LXR8"/>
<comment type="similarity">
    <text evidence="1">Belongs to the barstar family.</text>
</comment>
<comment type="caution">
    <text evidence="4">The sequence shown here is derived from an EMBL/GenBank/DDBJ whole genome shotgun (WGS) entry which is preliminary data.</text>
</comment>
<evidence type="ECO:0000313" key="6">
    <source>
        <dbReference type="Proteomes" id="UP000466694"/>
    </source>
</evidence>
<evidence type="ECO:0000313" key="4">
    <source>
        <dbReference type="EMBL" id="PDT47117.1"/>
    </source>
</evidence>
<dbReference type="InterPro" id="IPR000468">
    <property type="entry name" value="Barstar"/>
</dbReference>
<accession>A0A2A6LXR8</accession>
<reference evidence="3 6" key="1">
    <citation type="journal article" date="2013" name="Genome Biol.">
        <title>Comparative genomics of the core and accessory genomes of 48 Sinorhizobium strains comprising five genospecies.</title>
        <authorList>
            <person name="Sugawara M."/>
            <person name="Epstein B."/>
            <person name="Badgley B.D."/>
            <person name="Unno T."/>
            <person name="Xu L."/>
            <person name="Reese J."/>
            <person name="Gyaneshwar P."/>
            <person name="Denny R."/>
            <person name="Mudge J."/>
            <person name="Bharti A.K."/>
            <person name="Farmer A.D."/>
            <person name="May G.D."/>
            <person name="Woodward J.E."/>
            <person name="Medigue C."/>
            <person name="Vallenet D."/>
            <person name="Lajus A."/>
            <person name="Rouy Z."/>
            <person name="Martinez-Vaz B."/>
            <person name="Tiffin P."/>
            <person name="Young N.D."/>
            <person name="Sadowsky M.J."/>
        </authorList>
    </citation>
    <scope>NUCLEOTIDE SEQUENCE [LARGE SCALE GENOMIC DNA]</scope>
    <source>
        <strain evidence="3 6">USDA205</strain>
    </source>
</reference>
<dbReference type="SUPFAM" id="SSF52038">
    <property type="entry name" value="Barstar-related"/>
    <property type="match status" value="1"/>
</dbReference>
<organism evidence="4 5">
    <name type="scientific">Rhizobium fredii</name>
    <name type="common">Sinorhizobium fredii</name>
    <dbReference type="NCBI Taxonomy" id="380"/>
    <lineage>
        <taxon>Bacteria</taxon>
        <taxon>Pseudomonadati</taxon>
        <taxon>Pseudomonadota</taxon>
        <taxon>Alphaproteobacteria</taxon>
        <taxon>Hyphomicrobiales</taxon>
        <taxon>Rhizobiaceae</taxon>
        <taxon>Sinorhizobium/Ensifer group</taxon>
        <taxon>Sinorhizobium</taxon>
    </lineage>
</organism>
<evidence type="ECO:0000259" key="2">
    <source>
        <dbReference type="Pfam" id="PF01337"/>
    </source>
</evidence>
<dbReference type="Gene3D" id="3.30.370.10">
    <property type="entry name" value="Barstar-like"/>
    <property type="match status" value="1"/>
</dbReference>
<reference evidence="4 5" key="2">
    <citation type="submission" date="2017-09" db="EMBL/GenBank/DDBJ databases">
        <title>Comparative genomics of rhizobia isolated from Phaseolus vulgaris in China.</title>
        <authorList>
            <person name="Tong W."/>
        </authorList>
    </citation>
    <scope>NUCLEOTIDE SEQUENCE [LARGE SCALE GENOMIC DNA]</scope>
    <source>
        <strain evidence="4 5">PCH1</strain>
    </source>
</reference>
<evidence type="ECO:0000256" key="1">
    <source>
        <dbReference type="ARBA" id="ARBA00006845"/>
    </source>
</evidence>
<dbReference type="GeneID" id="48973663"/>
<reference evidence="3" key="3">
    <citation type="submission" date="2019-10" db="EMBL/GenBank/DDBJ databases">
        <authorList>
            <person name="Sugawara M."/>
            <person name="Epstein B."/>
            <person name="Badgley B."/>
            <person name="Unno T."/>
            <person name="Xu L."/>
            <person name="Reese J."/>
            <person name="Gyaneshwar P."/>
            <person name="Denny R."/>
            <person name="Mudege J."/>
            <person name="Bharti A."/>
            <person name="Farmer A."/>
            <person name="May G."/>
            <person name="Woodward J."/>
            <person name="Medigue C."/>
            <person name="Vallenet D."/>
            <person name="Lajus A."/>
            <person name="Rouy Z."/>
            <person name="Martinez-Vaz B."/>
            <person name="Tiffin P."/>
            <person name="Young N."/>
            <person name="Sadowsky M."/>
        </authorList>
    </citation>
    <scope>NUCLEOTIDE SEQUENCE</scope>
    <source>
        <strain evidence="3">USDA205</strain>
    </source>
</reference>
<evidence type="ECO:0000313" key="3">
    <source>
        <dbReference type="EMBL" id="MQX11339.1"/>
    </source>
</evidence>
<sequence length="112" mass="12459">MRTKFIAIPANEIVDWQSFHSVFQTVLGFPAFYGRNLDAWIDCMSYLDDPSSGMTTFSVAVGEVAALRIDDAVSFMRRCPEQYEALIECTASVNNRSVTAGREPILTLMLIG</sequence>
<dbReference type="RefSeq" id="WP_037396919.1">
    <property type="nucleotide sequence ID" value="NZ_BJNI01000014.1"/>
</dbReference>
<gene>
    <name evidence="4" type="ORF">CO661_15730</name>
    <name evidence="3" type="ORF">GHK48_24460</name>
</gene>
<dbReference type="InterPro" id="IPR035905">
    <property type="entry name" value="Barstar-like_sf"/>
</dbReference>
<protein>
    <recommendedName>
        <fullName evidence="2">Barstar (barnase inhibitor) domain-containing protein</fullName>
    </recommendedName>
</protein>
<name>A0A2A6LXR8_RHIFR</name>